<comment type="caution">
    <text evidence="2">The sequence shown here is derived from an EMBL/GenBank/DDBJ whole genome shotgun (WGS) entry which is preliminary data.</text>
</comment>
<name>K2MND0_TRYCR</name>
<evidence type="ECO:0000313" key="3">
    <source>
        <dbReference type="Proteomes" id="UP000007350"/>
    </source>
</evidence>
<feature type="non-terminal residue" evidence="2">
    <location>
        <position position="163"/>
    </location>
</feature>
<dbReference type="EMBL" id="AHKC01015450">
    <property type="protein sequence ID" value="EKF28605.1"/>
    <property type="molecule type" value="Genomic_DNA"/>
</dbReference>
<proteinExistence type="predicted"/>
<feature type="compositionally biased region" description="Basic residues" evidence="1">
    <location>
        <begin position="1"/>
        <end position="16"/>
    </location>
</feature>
<accession>K2MND0</accession>
<gene>
    <name evidence="2" type="ORF">MOQ_007642</name>
</gene>
<protein>
    <submittedName>
        <fullName evidence="2">Trans-sialidase, putative</fullName>
    </submittedName>
</protein>
<feature type="region of interest" description="Disordered" evidence="1">
    <location>
        <begin position="1"/>
        <end position="24"/>
    </location>
</feature>
<dbReference type="AlphaFoldDB" id="K2MND0"/>
<sequence length="163" mass="19058">MLKKRTREKKRMRKKEMKKEMKKEREMIRKMLPAPKRGCPLAVRSSQVYLPVRREHRIKQISTALKQLTAAPRPPTAPPLFCFFFLLRVRLLLWWWLRESEGERAVHRPHTHSSFSLSVCVPLHGLSPSPHPTMHTHNVPVYICMHTHACPLVLSFAPHAPLP</sequence>
<organism evidence="2 3">
    <name type="scientific">Trypanosoma cruzi marinkellei</name>
    <dbReference type="NCBI Taxonomy" id="85056"/>
    <lineage>
        <taxon>Eukaryota</taxon>
        <taxon>Discoba</taxon>
        <taxon>Euglenozoa</taxon>
        <taxon>Kinetoplastea</taxon>
        <taxon>Metakinetoplastina</taxon>
        <taxon>Trypanosomatida</taxon>
        <taxon>Trypanosomatidae</taxon>
        <taxon>Trypanosoma</taxon>
        <taxon>Schizotrypanum</taxon>
    </lineage>
</organism>
<reference evidence="2 3" key="1">
    <citation type="journal article" date="2012" name="BMC Genomics">
        <title>Comparative genomic analysis of human infective Trypanosoma cruzi lineages with the bat-restricted subspecies T. cruzi marinkellei.</title>
        <authorList>
            <person name="Franzen O."/>
            <person name="Talavera-Lopez C."/>
            <person name="Ochaya S."/>
            <person name="Butler C.E."/>
            <person name="Messenger L.A."/>
            <person name="Lewis M.D."/>
            <person name="Llewellyn M.S."/>
            <person name="Marinkelle C.J."/>
            <person name="Tyler K.M."/>
            <person name="Miles M.A."/>
            <person name="Andersson B."/>
        </authorList>
    </citation>
    <scope>NUCLEOTIDE SEQUENCE [LARGE SCALE GENOMIC DNA]</scope>
    <source>
        <strain evidence="2 3">B7</strain>
    </source>
</reference>
<evidence type="ECO:0000256" key="1">
    <source>
        <dbReference type="SAM" id="MobiDB-lite"/>
    </source>
</evidence>
<keyword evidence="3" id="KW-1185">Reference proteome</keyword>
<dbReference type="Proteomes" id="UP000007350">
    <property type="component" value="Unassembled WGS sequence"/>
</dbReference>
<evidence type="ECO:0000313" key="2">
    <source>
        <dbReference type="EMBL" id="EKF28605.1"/>
    </source>
</evidence>